<dbReference type="PANTHER" id="PTHR38813:SF1">
    <property type="entry name" value="TOXIN RELE1-RELATED"/>
    <property type="match status" value="1"/>
</dbReference>
<evidence type="ECO:0000313" key="3">
    <source>
        <dbReference type="Proteomes" id="UP000663720"/>
    </source>
</evidence>
<dbReference type="EMBL" id="CP061799">
    <property type="protein sequence ID" value="QTA80207.1"/>
    <property type="molecule type" value="Genomic_DNA"/>
</dbReference>
<keyword evidence="1" id="KW-1277">Toxin-antitoxin system</keyword>
<accession>A0A975B7M5</accession>
<dbReference type="AlphaFoldDB" id="A0A975B7M5"/>
<sequence>MQYTVKLKPQAIKDCKKIPKLFLKQIFEKIDAMQNDLTGNIKKLTNFTPEYRLKIGNYRVLFEIENNIIFIYRIIHRKDAYKL</sequence>
<dbReference type="RefSeq" id="WP_207691877.1">
    <property type="nucleotide sequence ID" value="NZ_CP061799.1"/>
</dbReference>
<evidence type="ECO:0000313" key="2">
    <source>
        <dbReference type="EMBL" id="QTA80207.1"/>
    </source>
</evidence>
<evidence type="ECO:0000256" key="1">
    <source>
        <dbReference type="ARBA" id="ARBA00022649"/>
    </source>
</evidence>
<gene>
    <name evidence="2" type="ORF">dnl_25010</name>
</gene>
<reference evidence="2" key="1">
    <citation type="journal article" date="2021" name="Microb. Physiol.">
        <title>Proteogenomic Insights into the Physiology of Marine, Sulfate-Reducing, Filamentous Desulfonema limicola and Desulfonema magnum.</title>
        <authorList>
            <person name="Schnaars V."/>
            <person name="Wohlbrand L."/>
            <person name="Scheve S."/>
            <person name="Hinrichs C."/>
            <person name="Reinhardt R."/>
            <person name="Rabus R."/>
        </authorList>
    </citation>
    <scope>NUCLEOTIDE SEQUENCE</scope>
    <source>
        <strain evidence="2">5ac10</strain>
    </source>
</reference>
<dbReference type="Pfam" id="PF05016">
    <property type="entry name" value="ParE_toxin"/>
    <property type="match status" value="1"/>
</dbReference>
<dbReference type="InterPro" id="IPR052747">
    <property type="entry name" value="TA_system_RelE_toxin"/>
</dbReference>
<dbReference type="InterPro" id="IPR007712">
    <property type="entry name" value="RelE/ParE_toxin"/>
</dbReference>
<dbReference type="PANTHER" id="PTHR38813">
    <property type="match status" value="1"/>
</dbReference>
<dbReference type="Proteomes" id="UP000663720">
    <property type="component" value="Chromosome"/>
</dbReference>
<organism evidence="2 3">
    <name type="scientific">Desulfonema limicola</name>
    <dbReference type="NCBI Taxonomy" id="45656"/>
    <lineage>
        <taxon>Bacteria</taxon>
        <taxon>Pseudomonadati</taxon>
        <taxon>Thermodesulfobacteriota</taxon>
        <taxon>Desulfobacteria</taxon>
        <taxon>Desulfobacterales</taxon>
        <taxon>Desulfococcaceae</taxon>
        <taxon>Desulfonema</taxon>
    </lineage>
</organism>
<dbReference type="SUPFAM" id="SSF143011">
    <property type="entry name" value="RelE-like"/>
    <property type="match status" value="1"/>
</dbReference>
<dbReference type="Gene3D" id="3.30.2310.20">
    <property type="entry name" value="RelE-like"/>
    <property type="match status" value="1"/>
</dbReference>
<keyword evidence="3" id="KW-1185">Reference proteome</keyword>
<dbReference type="InterPro" id="IPR035093">
    <property type="entry name" value="RelE/ParE_toxin_dom_sf"/>
</dbReference>
<proteinExistence type="predicted"/>
<dbReference type="KEGG" id="dli:dnl_25010"/>
<name>A0A975B7M5_9BACT</name>
<protein>
    <submittedName>
        <fullName evidence="2">Toxin-antitoxin system, toxin component, RelE/ParE-like</fullName>
    </submittedName>
</protein>